<dbReference type="EMBL" id="PPEA01000471">
    <property type="protein sequence ID" value="PQM46524.1"/>
    <property type="molecule type" value="Genomic_DNA"/>
</dbReference>
<comment type="caution">
    <text evidence="2">The sequence shown here is derived from an EMBL/GenBank/DDBJ whole genome shotgun (WGS) entry which is preliminary data.</text>
</comment>
<gene>
    <name evidence="2" type="ORF">C1Y40_03294</name>
</gene>
<accession>A0A2S8BIM0</accession>
<evidence type="ECO:0000313" key="3">
    <source>
        <dbReference type="Proteomes" id="UP000238296"/>
    </source>
</evidence>
<organism evidence="2 3">
    <name type="scientific">Mycobacterium talmoniae</name>
    <dbReference type="NCBI Taxonomy" id="1858794"/>
    <lineage>
        <taxon>Bacteria</taxon>
        <taxon>Bacillati</taxon>
        <taxon>Actinomycetota</taxon>
        <taxon>Actinomycetes</taxon>
        <taxon>Mycobacteriales</taxon>
        <taxon>Mycobacteriaceae</taxon>
        <taxon>Mycobacterium</taxon>
    </lineage>
</organism>
<reference evidence="2 3" key="1">
    <citation type="journal article" date="2017" name="Int. J. Syst. Evol. Microbiol.">
        <title>Mycobacterium talmoniae sp. nov., a slowly growing mycobacterium isolated from human respiratory samples.</title>
        <authorList>
            <person name="Davidson R.M."/>
            <person name="DeGroote M.A."/>
            <person name="Marola J.L."/>
            <person name="Buss S."/>
            <person name="Jones V."/>
            <person name="McNeil M.R."/>
            <person name="Freifeld A.G."/>
            <person name="Elaine Epperson L."/>
            <person name="Hasan N.A."/>
            <person name="Jackson M."/>
            <person name="Iwen P.C."/>
            <person name="Salfinger M."/>
            <person name="Strong M."/>
        </authorList>
    </citation>
    <scope>NUCLEOTIDE SEQUENCE [LARGE SCALE GENOMIC DNA]</scope>
    <source>
        <strain evidence="2 3">ATCC BAA-2683</strain>
    </source>
</reference>
<dbReference type="AlphaFoldDB" id="A0A2S8BIM0"/>
<sequence length="118" mass="12981">MPLTLGWRIADWMALRIARRNATRLLSCSATPWATSCARDSGFLTSRMLSCTCFLVSFLQVGADPVGLGARRPMTMPGRAVWMSTRTRSRVRSISTSAMPARSRPVDSSRRIATSSLT</sequence>
<name>A0A2S8BIM0_9MYCO</name>
<evidence type="ECO:0000256" key="1">
    <source>
        <dbReference type="SAM" id="MobiDB-lite"/>
    </source>
</evidence>
<dbReference type="Proteomes" id="UP000238296">
    <property type="component" value="Unassembled WGS sequence"/>
</dbReference>
<evidence type="ECO:0000313" key="2">
    <source>
        <dbReference type="EMBL" id="PQM46524.1"/>
    </source>
</evidence>
<protein>
    <submittedName>
        <fullName evidence="2">Uncharacterized protein</fullName>
    </submittedName>
</protein>
<proteinExistence type="predicted"/>
<feature type="region of interest" description="Disordered" evidence="1">
    <location>
        <begin position="89"/>
        <end position="118"/>
    </location>
</feature>